<dbReference type="InterPro" id="IPR042098">
    <property type="entry name" value="TauD-like_sf"/>
</dbReference>
<sequence>MSITATTTTETAEPNTNEIANGVQPDIQYHPDYSKYVARTARRLAEHPNLPNLPLPSGFPDKVEGPIVWKGEDWTSEEQWVYKLSDAELQEIDEAVHHFKGLRVHMGYIGKNKFPLPTLSSKLWGFAQELYSGRGFFVLRTIPIDKYSKEDLAILYAGISSHVGSGRGKQDGTGAVLAHIKDLTVSHAHEKGGIGNSAYTTDKQVFHTDVGDLIALMALEVAEEGGVSRISSGGQVYNELAATRPDLIETLSKPWPLDSFGGDPGYTTRPVLYYEGGHVVIQYSRRHFTGYGLQKRSSNIPPITEAQAEALDAVHFLAEKFALGLNFQKGDIQYINSMGLLHARDAFKDSEEHTRHLIRLWLRNDTLAWPTPKPLQGIWQRLYSIAPEDQRFPLEPEIRRKANGATK</sequence>
<dbReference type="Pfam" id="PF02668">
    <property type="entry name" value="TauD"/>
    <property type="match status" value="1"/>
</dbReference>
<gene>
    <name evidence="4" type="ORF">D9619_006049</name>
</gene>
<reference evidence="4 5" key="1">
    <citation type="journal article" date="2020" name="ISME J.">
        <title>Uncovering the hidden diversity of litter-decomposition mechanisms in mushroom-forming fungi.</title>
        <authorList>
            <person name="Floudas D."/>
            <person name="Bentzer J."/>
            <person name="Ahren D."/>
            <person name="Johansson T."/>
            <person name="Persson P."/>
            <person name="Tunlid A."/>
        </authorList>
    </citation>
    <scope>NUCLEOTIDE SEQUENCE [LARGE SCALE GENOMIC DNA]</scope>
    <source>
        <strain evidence="4 5">CBS 101986</strain>
    </source>
</reference>
<evidence type="ECO:0000313" key="5">
    <source>
        <dbReference type="Proteomes" id="UP000567179"/>
    </source>
</evidence>
<name>A0A8H5BW66_9AGAR</name>
<evidence type="ECO:0000256" key="2">
    <source>
        <dbReference type="SAM" id="MobiDB-lite"/>
    </source>
</evidence>
<organism evidence="4 5">
    <name type="scientific">Psilocybe cf. subviscida</name>
    <dbReference type="NCBI Taxonomy" id="2480587"/>
    <lineage>
        <taxon>Eukaryota</taxon>
        <taxon>Fungi</taxon>
        <taxon>Dikarya</taxon>
        <taxon>Basidiomycota</taxon>
        <taxon>Agaricomycotina</taxon>
        <taxon>Agaricomycetes</taxon>
        <taxon>Agaricomycetidae</taxon>
        <taxon>Agaricales</taxon>
        <taxon>Agaricineae</taxon>
        <taxon>Strophariaceae</taxon>
        <taxon>Psilocybe</taxon>
    </lineage>
</organism>
<feature type="compositionally biased region" description="Low complexity" evidence="2">
    <location>
        <begin position="1"/>
        <end position="21"/>
    </location>
</feature>
<dbReference type="SUPFAM" id="SSF51197">
    <property type="entry name" value="Clavaminate synthase-like"/>
    <property type="match status" value="1"/>
</dbReference>
<proteinExistence type="predicted"/>
<comment type="caution">
    <text evidence="4">The sequence shown here is derived from an EMBL/GenBank/DDBJ whole genome shotgun (WGS) entry which is preliminary data.</text>
</comment>
<evidence type="ECO:0000313" key="4">
    <source>
        <dbReference type="EMBL" id="KAF5330692.1"/>
    </source>
</evidence>
<evidence type="ECO:0000259" key="3">
    <source>
        <dbReference type="Pfam" id="PF02668"/>
    </source>
</evidence>
<dbReference type="InterPro" id="IPR003819">
    <property type="entry name" value="TauD/TfdA-like"/>
</dbReference>
<accession>A0A8H5BW66</accession>
<keyword evidence="5" id="KW-1185">Reference proteome</keyword>
<dbReference type="EMBL" id="JAACJJ010000001">
    <property type="protein sequence ID" value="KAF5330692.1"/>
    <property type="molecule type" value="Genomic_DNA"/>
</dbReference>
<feature type="region of interest" description="Disordered" evidence="2">
    <location>
        <begin position="1"/>
        <end position="26"/>
    </location>
</feature>
<dbReference type="OrthoDB" id="272271at2759"/>
<protein>
    <recommendedName>
        <fullName evidence="3">TauD/TfdA-like domain-containing protein</fullName>
    </recommendedName>
</protein>
<dbReference type="InterPro" id="IPR050411">
    <property type="entry name" value="AlphaKG_dependent_hydroxylases"/>
</dbReference>
<dbReference type="Gene3D" id="3.60.130.10">
    <property type="entry name" value="Clavaminate synthase-like"/>
    <property type="match status" value="1"/>
</dbReference>
<dbReference type="Proteomes" id="UP000567179">
    <property type="component" value="Unassembled WGS sequence"/>
</dbReference>
<evidence type="ECO:0000256" key="1">
    <source>
        <dbReference type="ARBA" id="ARBA00023002"/>
    </source>
</evidence>
<feature type="domain" description="TauD/TfdA-like" evidence="3">
    <location>
        <begin position="108"/>
        <end position="361"/>
    </location>
</feature>
<dbReference type="GO" id="GO:0016491">
    <property type="term" value="F:oxidoreductase activity"/>
    <property type="evidence" value="ECO:0007669"/>
    <property type="project" value="UniProtKB-KW"/>
</dbReference>
<dbReference type="PANTHER" id="PTHR10696">
    <property type="entry name" value="GAMMA-BUTYROBETAINE HYDROXYLASE-RELATED"/>
    <property type="match status" value="1"/>
</dbReference>
<dbReference type="PANTHER" id="PTHR10696:SF54">
    <property type="entry name" value="FAMILY OXIDOREDUCTASE, PUTATIVE (AFU_ORTHOLOGUE AFUA_4G13850)-RELATED"/>
    <property type="match status" value="1"/>
</dbReference>
<dbReference type="AlphaFoldDB" id="A0A8H5BW66"/>
<keyword evidence="1" id="KW-0560">Oxidoreductase</keyword>